<comment type="caution">
    <text evidence="1">The sequence shown here is derived from an EMBL/GenBank/DDBJ whole genome shotgun (WGS) entry which is preliminary data.</text>
</comment>
<gene>
    <name evidence="1" type="ORF">O6H91_15G031600</name>
</gene>
<dbReference type="EMBL" id="CM055106">
    <property type="protein sequence ID" value="KAJ7529038.1"/>
    <property type="molecule type" value="Genomic_DNA"/>
</dbReference>
<reference evidence="2" key="1">
    <citation type="journal article" date="2024" name="Proc. Natl. Acad. Sci. U.S.A.">
        <title>Extraordinary preservation of gene collinearity over three hundred million years revealed in homosporous lycophytes.</title>
        <authorList>
            <person name="Li C."/>
            <person name="Wickell D."/>
            <person name="Kuo L.Y."/>
            <person name="Chen X."/>
            <person name="Nie B."/>
            <person name="Liao X."/>
            <person name="Peng D."/>
            <person name="Ji J."/>
            <person name="Jenkins J."/>
            <person name="Williams M."/>
            <person name="Shu S."/>
            <person name="Plott C."/>
            <person name="Barry K."/>
            <person name="Rajasekar S."/>
            <person name="Grimwood J."/>
            <person name="Han X."/>
            <person name="Sun S."/>
            <person name="Hou Z."/>
            <person name="He W."/>
            <person name="Dai G."/>
            <person name="Sun C."/>
            <person name="Schmutz J."/>
            <person name="Leebens-Mack J.H."/>
            <person name="Li F.W."/>
            <person name="Wang L."/>
        </authorList>
    </citation>
    <scope>NUCLEOTIDE SEQUENCE [LARGE SCALE GENOMIC DNA]</scope>
    <source>
        <strain evidence="2">cv. PW_Plant_1</strain>
    </source>
</reference>
<proteinExistence type="predicted"/>
<name>A0ACC2BGZ7_DIPCM</name>
<organism evidence="1 2">
    <name type="scientific">Diphasiastrum complanatum</name>
    <name type="common">Issler's clubmoss</name>
    <name type="synonym">Lycopodium complanatum</name>
    <dbReference type="NCBI Taxonomy" id="34168"/>
    <lineage>
        <taxon>Eukaryota</taxon>
        <taxon>Viridiplantae</taxon>
        <taxon>Streptophyta</taxon>
        <taxon>Embryophyta</taxon>
        <taxon>Tracheophyta</taxon>
        <taxon>Lycopodiopsida</taxon>
        <taxon>Lycopodiales</taxon>
        <taxon>Lycopodiaceae</taxon>
        <taxon>Lycopodioideae</taxon>
        <taxon>Diphasiastrum</taxon>
    </lineage>
</organism>
<accession>A0ACC2BGZ7</accession>
<evidence type="ECO:0000313" key="2">
    <source>
        <dbReference type="Proteomes" id="UP001162992"/>
    </source>
</evidence>
<sequence length="1019" mass="112093">MSRIVRCPKCEVLLREPSVGTPFYQCSKCAAILQAKHAKRPEPIVQEQPLEKGKFTNGPLTNGSSRYGHGVLSKAVSLGALDHTSGEDGSASVFRKDSPMYSKRSLPKTVRTIRAFSKYETNKDGCLYNARSQSYNQISSNDGAIPCSEPFSDTKTSVQEKPGLALEKSEPLFEEKEMPWFPKQLVQSELSPDHSIVDQNNNVVGNASSHLQANGSMDYNQRHSKESYTTENLAASFHYLCRQSEIKDDIENANPRGFESVLAPESCPQERNHTQSQSELSREFDFQLNSMSTANEDVIPEAKALLSIFKRLELSPFPLKSTRSEEESCGSLDEIPSLEDSVGQIRAGDACQPADLVSYLPVVRTGLPKGQVKNGGKLNSASNMTVVLSDGNNLRHEQRHRLSSQTSQRSEDLYEATSEVDEYEPSELSSNMDEADVLDSENHSQQSEDIDSSCMSQQRVGTAANTLRDYDHVATGITSNGEHRHSTLHNKLGLQGLKSNMLHQEQQTSGSSTSAQKNQQPYGQDLVNVHLQSIPQTESVDSPKPPFSRLNAFSTSSESASRCPSGKSSVVQRDHKRQVKDHPLLPLPSQAPYVLCEHCRRLLKVPLDLSPTNKYTQKLRCGACLRISVFSVQRCNFVDERSVFASPRFDSSKDAYNSSDDISILNTRSQMQALISQLKAKSSVNSVKASRSPCQTDSLNASDDSQRHSIRQGEEALQTSVGPGETLVDLHSSPVRLLSATGSTDTLLNDITQHAEFSMCKQTTVPGNVHEMDPKEPYISSIQHTRTDSDCDSSKSAEDLSWAASSPVAMSPLHELFGYESPLQVVGTPSSKDHVDGANRVVRWSVKNLLRGRKKDSSKDNHGRANIIPRKVIVNGNAISYRQVKKAEEAAGPIHPGSYWYDFRAGFWGVIGGPCIGIVAPFIEEFDYPLSRECSGGNTGVLVNGRELHHIDFDKLVLRGLPSTSGKAYKVEIDGRVIDEASGEELRGLGRLAPSIERRGCGYGMFLPVDQHTGRAELS</sequence>
<protein>
    <submittedName>
        <fullName evidence="1">Uncharacterized protein</fullName>
    </submittedName>
</protein>
<evidence type="ECO:0000313" key="1">
    <source>
        <dbReference type="EMBL" id="KAJ7529038.1"/>
    </source>
</evidence>
<keyword evidence="2" id="KW-1185">Reference proteome</keyword>
<dbReference type="Proteomes" id="UP001162992">
    <property type="component" value="Chromosome 15"/>
</dbReference>